<dbReference type="SUPFAM" id="SSF53041">
    <property type="entry name" value="Resolvase-like"/>
    <property type="match status" value="1"/>
</dbReference>
<dbReference type="Pfam" id="PF00239">
    <property type="entry name" value="Resolvase"/>
    <property type="match status" value="1"/>
</dbReference>
<organism evidence="4 5">
    <name type="scientific">Amycolatopsis saalfeldensis</name>
    <dbReference type="NCBI Taxonomy" id="394193"/>
    <lineage>
        <taxon>Bacteria</taxon>
        <taxon>Bacillati</taxon>
        <taxon>Actinomycetota</taxon>
        <taxon>Actinomycetes</taxon>
        <taxon>Pseudonocardiales</taxon>
        <taxon>Pseudonocardiaceae</taxon>
        <taxon>Amycolatopsis</taxon>
    </lineage>
</organism>
<dbReference type="Gene3D" id="3.90.1750.20">
    <property type="entry name" value="Putative Large Serine Recombinase, Chain B, Domain 2"/>
    <property type="match status" value="1"/>
</dbReference>
<feature type="region of interest" description="Disordered" evidence="2">
    <location>
        <begin position="470"/>
        <end position="500"/>
    </location>
</feature>
<dbReference type="STRING" id="394193.SAMN04489732_108134"/>
<keyword evidence="1" id="KW-0175">Coiled coil</keyword>
<dbReference type="EMBL" id="FOEF01000008">
    <property type="protein sequence ID" value="SEP41374.1"/>
    <property type="molecule type" value="Genomic_DNA"/>
</dbReference>
<name>A0A1H8XMN6_9PSEU</name>
<dbReference type="AlphaFoldDB" id="A0A1H8XMN6"/>
<dbReference type="PANTHER" id="PTHR30461">
    <property type="entry name" value="DNA-INVERTASE FROM LAMBDOID PROPHAGE"/>
    <property type="match status" value="1"/>
</dbReference>
<feature type="region of interest" description="Disordered" evidence="2">
    <location>
        <begin position="424"/>
        <end position="443"/>
    </location>
</feature>
<evidence type="ECO:0000313" key="4">
    <source>
        <dbReference type="EMBL" id="SEP41374.1"/>
    </source>
</evidence>
<reference evidence="4 5" key="1">
    <citation type="submission" date="2016-10" db="EMBL/GenBank/DDBJ databases">
        <authorList>
            <person name="de Groot N.N."/>
        </authorList>
    </citation>
    <scope>NUCLEOTIDE SEQUENCE [LARGE SCALE GENOMIC DNA]</scope>
    <source>
        <strain evidence="4 5">DSM 44993</strain>
    </source>
</reference>
<dbReference type="PROSITE" id="PS51737">
    <property type="entry name" value="RECOMBINASE_DNA_BIND"/>
    <property type="match status" value="1"/>
</dbReference>
<evidence type="ECO:0000256" key="1">
    <source>
        <dbReference type="SAM" id="Coils"/>
    </source>
</evidence>
<dbReference type="GO" id="GO:0000150">
    <property type="term" value="F:DNA strand exchange activity"/>
    <property type="evidence" value="ECO:0007669"/>
    <property type="project" value="InterPro"/>
</dbReference>
<dbReference type="InterPro" id="IPR038109">
    <property type="entry name" value="DNA_bind_recomb_sf"/>
</dbReference>
<dbReference type="GO" id="GO:0003677">
    <property type="term" value="F:DNA binding"/>
    <property type="evidence" value="ECO:0007669"/>
    <property type="project" value="InterPro"/>
</dbReference>
<dbReference type="Proteomes" id="UP000198582">
    <property type="component" value="Unassembled WGS sequence"/>
</dbReference>
<dbReference type="SMART" id="SM00857">
    <property type="entry name" value="Resolvase"/>
    <property type="match status" value="1"/>
</dbReference>
<sequence length="500" mass="55648">MDSYARLSRNQKGKLEKCETQHADNRDVIERLGGVLGEEISDPKLSAWNPRVHRPGWVRVMKRVAARACDGVVLWNTDRGWRQSPDLEDMFKLIEGFDSFTVASSHGRYDLSDYNDRYQLRQEVAHNQRNSDEASQRISRRFDVLRRKGVPHLQGRSFGFPGLDRTVPKDEAMDADGNDTREPVSAALVERERVALRAGTSAVLAGVTQVKLSEEWNAAGLRTVTGGLFSPTKVRDLLLRPRNAGLIEHEGEIVGTMPGEPVVDPVEFERLRALYAGRTRGRQPGLRYVGSGIATCPRCGKKLSGRPHVGEYPDGERRRQYACTKARGGCGRVAADVRLVDREIRGMVLARMSDKTHAAAIKAARARISDRLAEVDREIAECEQRQEAIAAKWGARKMSDKAFDRANEPLVADLARLEAVREELTGGNPEGPTEAMSREEAAEKWDAADIGEQRAMLTDALGRDTLYVDPSDRTGFRTFNPKRVRVEPYQPGPAARPTAS</sequence>
<keyword evidence="5" id="KW-1185">Reference proteome</keyword>
<dbReference type="InterPro" id="IPR006119">
    <property type="entry name" value="Resolv_N"/>
</dbReference>
<feature type="coiled-coil region" evidence="1">
    <location>
        <begin position="365"/>
        <end position="392"/>
    </location>
</feature>
<proteinExistence type="predicted"/>
<dbReference type="InterPro" id="IPR011109">
    <property type="entry name" value="DNA_bind_recombinase_dom"/>
</dbReference>
<accession>A0A1H8XMN6</accession>
<dbReference type="PANTHER" id="PTHR30461:SF23">
    <property type="entry name" value="DNA RECOMBINASE-RELATED"/>
    <property type="match status" value="1"/>
</dbReference>
<evidence type="ECO:0000313" key="5">
    <source>
        <dbReference type="Proteomes" id="UP000198582"/>
    </source>
</evidence>
<protein>
    <submittedName>
        <fullName evidence="4">Resolvase, N terminal domain</fullName>
    </submittedName>
</protein>
<dbReference type="Gene3D" id="3.40.50.1390">
    <property type="entry name" value="Resolvase, N-terminal catalytic domain"/>
    <property type="match status" value="1"/>
</dbReference>
<dbReference type="CDD" id="cd00338">
    <property type="entry name" value="Ser_Recombinase"/>
    <property type="match status" value="1"/>
</dbReference>
<feature type="domain" description="Recombinase" evidence="3">
    <location>
        <begin position="175"/>
        <end position="281"/>
    </location>
</feature>
<dbReference type="InterPro" id="IPR050639">
    <property type="entry name" value="SSR_resolvase"/>
</dbReference>
<gene>
    <name evidence="4" type="ORF">SAMN04489732_108134</name>
</gene>
<evidence type="ECO:0000256" key="2">
    <source>
        <dbReference type="SAM" id="MobiDB-lite"/>
    </source>
</evidence>
<dbReference type="InterPro" id="IPR036162">
    <property type="entry name" value="Resolvase-like_N_sf"/>
</dbReference>
<evidence type="ECO:0000259" key="3">
    <source>
        <dbReference type="PROSITE" id="PS51737"/>
    </source>
</evidence>